<dbReference type="NCBIfam" id="NF011071">
    <property type="entry name" value="PRK14501.1"/>
    <property type="match status" value="1"/>
</dbReference>
<dbReference type="CDD" id="cd03788">
    <property type="entry name" value="GT20_TPS"/>
    <property type="match status" value="1"/>
</dbReference>
<dbReference type="EMBL" id="SJSN01000027">
    <property type="protein sequence ID" value="TCC99998.1"/>
    <property type="molecule type" value="Genomic_DNA"/>
</dbReference>
<gene>
    <name evidence="3" type="ORF">EZ449_21140</name>
</gene>
<sequence>MAFIYVDTSNTSMKTVIISNRLPVKIIEENNEYIYIPSEGGLATGLGDVYKNGNSVWVGWPGIEVPEHRQEEVIQKLSELNLYPVFLTQEEINLYYEGFSNEVLWPVFHYLVTYAHYEQSYWDSYKSVNEKFAKSAMKVLNRSDKIWIQDYQLLLLPGILREKLPNSTIGFFQHIPFPSYEIFRLIPWREELLNGLIGADLIGFHTFDDVRHFISTATRLLPVNSSSNVLTSNERQIVVEAFPMGIDFEKFSGLTSTIEVKKEVDYFRGGKEDMKIILSIDRLDYSKGILERLKAMELLLQIHPEYIGKIELFMIVVPSRDNVPQYSDLRDQIDQFVGNLNARYRSMNWIPVNYFYRSFPIEVLSALYSSADICLVTPMRDGMNLVSKEYVASRNENDGVLILSEMAGASKELTDALIVNPNNLGDIMAAIVVALNMPLEEQQQRMKAMRATIEKFNVKHWVNNFILRLNEVKDSQKSLLTKHAVNSINEFIATKYAQTNDRVLFLDYDGTLVDFTGNIDDASPDPELYDLIENLVLDKANKVVIISGRRNETLESWFGHLKVDLIAEHGAWQKSYGDKWNSLPLLTDQWKHEIKSQLETYTDRTPGSFIEEKSYSLVWHYRKAEEGLGELRANEIVSHMKILAADKGLQLMPGNKVIEFKNMEVNKGKAALNWLYDKNPDFILALGDDHTDEDIFKVLPDDAFTIKVGNNISEAKYYLNDYKEVRKLLWSLVKEELYAAYKVHI</sequence>
<comment type="similarity">
    <text evidence="2">Belongs to the glycosyltransferase 20 family.</text>
</comment>
<dbReference type="InterPro" id="IPR003337">
    <property type="entry name" value="Trehalose_PPase"/>
</dbReference>
<dbReference type="Pfam" id="PF00982">
    <property type="entry name" value="Glyco_transf_20"/>
    <property type="match status" value="1"/>
</dbReference>
<dbReference type="GO" id="GO:0005992">
    <property type="term" value="P:trehalose biosynthetic process"/>
    <property type="evidence" value="ECO:0007669"/>
    <property type="project" value="InterPro"/>
</dbReference>
<dbReference type="Pfam" id="PF02358">
    <property type="entry name" value="Trehalose_PPase"/>
    <property type="match status" value="1"/>
</dbReference>
<organism evidence="3 4">
    <name type="scientific">Pedobacter frigidisoli</name>
    <dbReference type="NCBI Taxonomy" id="2530455"/>
    <lineage>
        <taxon>Bacteria</taxon>
        <taxon>Pseudomonadati</taxon>
        <taxon>Bacteroidota</taxon>
        <taxon>Sphingobacteriia</taxon>
        <taxon>Sphingobacteriales</taxon>
        <taxon>Sphingobacteriaceae</taxon>
        <taxon>Pedobacter</taxon>
    </lineage>
</organism>
<evidence type="ECO:0000256" key="2">
    <source>
        <dbReference type="ARBA" id="ARBA00008799"/>
    </source>
</evidence>
<dbReference type="Gene3D" id="3.40.50.2000">
    <property type="entry name" value="Glycogen Phosphorylase B"/>
    <property type="match status" value="2"/>
</dbReference>
<dbReference type="GO" id="GO:0004805">
    <property type="term" value="F:trehalose-phosphatase activity"/>
    <property type="evidence" value="ECO:0007669"/>
    <property type="project" value="TreeGrafter"/>
</dbReference>
<dbReference type="Gene3D" id="3.40.50.1000">
    <property type="entry name" value="HAD superfamily/HAD-like"/>
    <property type="match status" value="1"/>
</dbReference>
<name>A0A4R0NIE9_9SPHI</name>
<reference evidence="3 4" key="1">
    <citation type="submission" date="2019-02" db="EMBL/GenBank/DDBJ databases">
        <title>Pedobacter sp. RP-3-11 sp. nov., isolated from Arctic soil.</title>
        <authorList>
            <person name="Dahal R.H."/>
        </authorList>
    </citation>
    <scope>NUCLEOTIDE SEQUENCE [LARGE SCALE GENOMIC DNA]</scope>
    <source>
        <strain evidence="3 4">RP-3-11</strain>
    </source>
</reference>
<dbReference type="InterPro" id="IPR006379">
    <property type="entry name" value="HAD-SF_hydro_IIB"/>
</dbReference>
<keyword evidence="4" id="KW-1185">Reference proteome</keyword>
<protein>
    <submittedName>
        <fullName evidence="3">Bifunctional alpha,alpha-trehalose-phosphate synthase (UDP-forming)/trehalose-phosphatase</fullName>
    </submittedName>
</protein>
<dbReference type="GO" id="GO:0003825">
    <property type="term" value="F:alpha,alpha-trehalose-phosphate synthase (UDP-forming) activity"/>
    <property type="evidence" value="ECO:0007669"/>
    <property type="project" value="TreeGrafter"/>
</dbReference>
<dbReference type="AlphaFoldDB" id="A0A4R0NIE9"/>
<dbReference type="Proteomes" id="UP000291485">
    <property type="component" value="Unassembled WGS sequence"/>
</dbReference>
<comment type="caution">
    <text evidence="3">The sequence shown here is derived from an EMBL/GenBank/DDBJ whole genome shotgun (WGS) entry which is preliminary data.</text>
</comment>
<dbReference type="PANTHER" id="PTHR10788:SF106">
    <property type="entry name" value="BCDNA.GH08860"/>
    <property type="match status" value="1"/>
</dbReference>
<dbReference type="NCBIfam" id="TIGR00685">
    <property type="entry name" value="T6PP"/>
    <property type="match status" value="1"/>
</dbReference>
<dbReference type="InterPro" id="IPR023214">
    <property type="entry name" value="HAD_sf"/>
</dbReference>
<proteinExistence type="inferred from homology"/>
<dbReference type="InterPro" id="IPR036412">
    <property type="entry name" value="HAD-like_sf"/>
</dbReference>
<dbReference type="SUPFAM" id="SSF53756">
    <property type="entry name" value="UDP-Glycosyltransferase/glycogen phosphorylase"/>
    <property type="match status" value="1"/>
</dbReference>
<accession>A0A4R0NIE9</accession>
<evidence type="ECO:0000313" key="4">
    <source>
        <dbReference type="Proteomes" id="UP000291485"/>
    </source>
</evidence>
<comment type="similarity">
    <text evidence="1">In the C-terminal section; belongs to the trehalose phosphatase family.</text>
</comment>
<dbReference type="Gene3D" id="3.30.70.1020">
    <property type="entry name" value="Trehalose-6-phosphate phosphatase related protein, domain 2"/>
    <property type="match status" value="1"/>
</dbReference>
<dbReference type="PANTHER" id="PTHR10788">
    <property type="entry name" value="TREHALOSE-6-PHOSPHATE SYNTHASE"/>
    <property type="match status" value="1"/>
</dbReference>
<dbReference type="GO" id="GO:0005829">
    <property type="term" value="C:cytosol"/>
    <property type="evidence" value="ECO:0007669"/>
    <property type="project" value="TreeGrafter"/>
</dbReference>
<dbReference type="SUPFAM" id="SSF56784">
    <property type="entry name" value="HAD-like"/>
    <property type="match status" value="1"/>
</dbReference>
<dbReference type="InterPro" id="IPR001830">
    <property type="entry name" value="Glyco_trans_20"/>
</dbReference>
<evidence type="ECO:0000256" key="1">
    <source>
        <dbReference type="ARBA" id="ARBA00006330"/>
    </source>
</evidence>
<evidence type="ECO:0000313" key="3">
    <source>
        <dbReference type="EMBL" id="TCC99998.1"/>
    </source>
</evidence>
<dbReference type="CDD" id="cd01627">
    <property type="entry name" value="HAD_TPP"/>
    <property type="match status" value="1"/>
</dbReference>
<dbReference type="OrthoDB" id="9761633at2"/>
<dbReference type="NCBIfam" id="TIGR01484">
    <property type="entry name" value="HAD-SF-IIB"/>
    <property type="match status" value="1"/>
</dbReference>